<evidence type="ECO:0000256" key="1">
    <source>
        <dbReference type="PROSITE-ProRule" id="PRU00169"/>
    </source>
</evidence>
<dbReference type="InterPro" id="IPR052893">
    <property type="entry name" value="TCS_response_regulator"/>
</dbReference>
<feature type="domain" description="Response regulatory" evidence="2">
    <location>
        <begin position="5"/>
        <end position="133"/>
    </location>
</feature>
<dbReference type="CDD" id="cd17557">
    <property type="entry name" value="REC_Rcp-like"/>
    <property type="match status" value="1"/>
</dbReference>
<dbReference type="KEGG" id="hch:HCH_02559"/>
<dbReference type="SUPFAM" id="SSF52172">
    <property type="entry name" value="CheY-like"/>
    <property type="match status" value="1"/>
</dbReference>
<name>Q2SJ15_HAHCH</name>
<accession>Q2SJ15</accession>
<keyword evidence="1" id="KW-0597">Phosphoprotein</keyword>
<dbReference type="STRING" id="349521.HCH_02559"/>
<sequence>MQQCMILLVEDNPDDEALALRALKKANPKTQVVVARDGQQALDFVFGEGDYQGRNVAEQPVVIFLDMKLPKLNGLDVLRNIRNDQRTCLLPVVILTSSDESSDIKEAYRLGANSYINKPVNFTEFSRQMNLMGEYWLDINRPPLCKLQ</sequence>
<evidence type="ECO:0000259" key="2">
    <source>
        <dbReference type="PROSITE" id="PS50110"/>
    </source>
</evidence>
<dbReference type="Gene3D" id="3.40.50.2300">
    <property type="match status" value="1"/>
</dbReference>
<dbReference type="eggNOG" id="COG0745">
    <property type="taxonomic scope" value="Bacteria"/>
</dbReference>
<dbReference type="PROSITE" id="PS50110">
    <property type="entry name" value="RESPONSE_REGULATORY"/>
    <property type="match status" value="1"/>
</dbReference>
<dbReference type="RefSeq" id="WP_011396428.1">
    <property type="nucleotide sequence ID" value="NC_007645.1"/>
</dbReference>
<dbReference type="AlphaFoldDB" id="Q2SJ15"/>
<dbReference type="GO" id="GO:0000160">
    <property type="term" value="P:phosphorelay signal transduction system"/>
    <property type="evidence" value="ECO:0007669"/>
    <property type="project" value="InterPro"/>
</dbReference>
<reference evidence="3 4" key="1">
    <citation type="journal article" date="2005" name="Nucleic Acids Res.">
        <title>Genomic blueprint of Hahella chejuensis, a marine microbe producing an algicidal agent.</title>
        <authorList>
            <person name="Jeong H."/>
            <person name="Yim J.H."/>
            <person name="Lee C."/>
            <person name="Choi S.-H."/>
            <person name="Park Y.K."/>
            <person name="Yoon S.H."/>
            <person name="Hur C.-G."/>
            <person name="Kang H.-Y."/>
            <person name="Kim D."/>
            <person name="Lee H.H."/>
            <person name="Park K.H."/>
            <person name="Park S.-H."/>
            <person name="Park H.-S."/>
            <person name="Lee H.K."/>
            <person name="Oh T.K."/>
            <person name="Kim J.F."/>
        </authorList>
    </citation>
    <scope>NUCLEOTIDE SEQUENCE [LARGE SCALE GENOMIC DNA]</scope>
    <source>
        <strain evidence="3 4">KCTC 2396</strain>
    </source>
</reference>
<organism evidence="3 4">
    <name type="scientific">Hahella chejuensis (strain KCTC 2396)</name>
    <dbReference type="NCBI Taxonomy" id="349521"/>
    <lineage>
        <taxon>Bacteria</taxon>
        <taxon>Pseudomonadati</taxon>
        <taxon>Pseudomonadota</taxon>
        <taxon>Gammaproteobacteria</taxon>
        <taxon>Oceanospirillales</taxon>
        <taxon>Hahellaceae</taxon>
        <taxon>Hahella</taxon>
    </lineage>
</organism>
<dbReference type="EMBL" id="CP000155">
    <property type="protein sequence ID" value="ABC29359.1"/>
    <property type="molecule type" value="Genomic_DNA"/>
</dbReference>
<dbReference type="Pfam" id="PF00072">
    <property type="entry name" value="Response_reg"/>
    <property type="match status" value="1"/>
</dbReference>
<dbReference type="InterPro" id="IPR001789">
    <property type="entry name" value="Sig_transdc_resp-reg_receiver"/>
</dbReference>
<evidence type="ECO:0000313" key="4">
    <source>
        <dbReference type="Proteomes" id="UP000000238"/>
    </source>
</evidence>
<dbReference type="SMART" id="SM00448">
    <property type="entry name" value="REC"/>
    <property type="match status" value="1"/>
</dbReference>
<evidence type="ECO:0000313" key="3">
    <source>
        <dbReference type="EMBL" id="ABC29359.1"/>
    </source>
</evidence>
<proteinExistence type="predicted"/>
<gene>
    <name evidence="3" type="ordered locus">HCH_02559</name>
</gene>
<keyword evidence="4" id="KW-1185">Reference proteome</keyword>
<dbReference type="InterPro" id="IPR011006">
    <property type="entry name" value="CheY-like_superfamily"/>
</dbReference>
<feature type="modified residue" description="4-aspartylphosphate" evidence="1">
    <location>
        <position position="66"/>
    </location>
</feature>
<dbReference type="PANTHER" id="PTHR44520:SF1">
    <property type="entry name" value="TWO-COMPONENT SYSTEM REGULATORY PROTEIN"/>
    <property type="match status" value="1"/>
</dbReference>
<protein>
    <submittedName>
        <fullName evidence="3">FOG: CheY-like receiver</fullName>
    </submittedName>
</protein>
<dbReference type="HOGENOM" id="CLU_000445_69_17_6"/>
<dbReference type="Proteomes" id="UP000000238">
    <property type="component" value="Chromosome"/>
</dbReference>
<dbReference type="PANTHER" id="PTHR44520">
    <property type="entry name" value="RESPONSE REGULATOR RCP1-RELATED"/>
    <property type="match status" value="1"/>
</dbReference>